<evidence type="ECO:0000256" key="5">
    <source>
        <dbReference type="ARBA" id="ARBA00023136"/>
    </source>
</evidence>
<evidence type="ECO:0000256" key="2">
    <source>
        <dbReference type="ARBA" id="ARBA00010131"/>
    </source>
</evidence>
<dbReference type="GO" id="GO:0016020">
    <property type="term" value="C:membrane"/>
    <property type="evidence" value="ECO:0007669"/>
    <property type="project" value="UniProtKB-SubCell"/>
</dbReference>
<dbReference type="InterPro" id="IPR029454">
    <property type="entry name" value="ODR-4-like"/>
</dbReference>
<dbReference type="EMBL" id="CM026424">
    <property type="protein sequence ID" value="KAG0580195.1"/>
    <property type="molecule type" value="Genomic_DNA"/>
</dbReference>
<feature type="non-terminal residue" evidence="7">
    <location>
        <position position="1"/>
    </location>
</feature>
<keyword evidence="3 6" id="KW-0812">Transmembrane</keyword>
<evidence type="ECO:0000313" key="8">
    <source>
        <dbReference type="Proteomes" id="UP000822688"/>
    </source>
</evidence>
<reference evidence="7" key="1">
    <citation type="submission" date="2020-06" db="EMBL/GenBank/DDBJ databases">
        <title>WGS assembly of Ceratodon purpureus strain R40.</title>
        <authorList>
            <person name="Carey S.B."/>
            <person name="Jenkins J."/>
            <person name="Shu S."/>
            <person name="Lovell J.T."/>
            <person name="Sreedasyam A."/>
            <person name="Maumus F."/>
            <person name="Tiley G.P."/>
            <person name="Fernandez-Pozo N."/>
            <person name="Barry K."/>
            <person name="Chen C."/>
            <person name="Wang M."/>
            <person name="Lipzen A."/>
            <person name="Daum C."/>
            <person name="Saski C.A."/>
            <person name="Payton A.C."/>
            <person name="Mcbreen J.C."/>
            <person name="Conrad R.E."/>
            <person name="Kollar L.M."/>
            <person name="Olsson S."/>
            <person name="Huttunen S."/>
            <person name="Landis J.B."/>
            <person name="Wickett N.J."/>
            <person name="Johnson M.G."/>
            <person name="Rensing S.A."/>
            <person name="Grimwood J."/>
            <person name="Schmutz J."/>
            <person name="Mcdaniel S.F."/>
        </authorList>
    </citation>
    <scope>NUCLEOTIDE SEQUENCE</scope>
    <source>
        <strain evidence="7">R40</strain>
    </source>
</reference>
<comment type="subcellular location">
    <subcellularLocation>
        <location evidence="1">Membrane</location>
    </subcellularLocation>
</comment>
<evidence type="ECO:0000313" key="7">
    <source>
        <dbReference type="EMBL" id="KAG0580195.1"/>
    </source>
</evidence>
<organism evidence="7 8">
    <name type="scientific">Ceratodon purpureus</name>
    <name type="common">Fire moss</name>
    <name type="synonym">Dicranum purpureum</name>
    <dbReference type="NCBI Taxonomy" id="3225"/>
    <lineage>
        <taxon>Eukaryota</taxon>
        <taxon>Viridiplantae</taxon>
        <taxon>Streptophyta</taxon>
        <taxon>Embryophyta</taxon>
        <taxon>Bryophyta</taxon>
        <taxon>Bryophytina</taxon>
        <taxon>Bryopsida</taxon>
        <taxon>Dicranidae</taxon>
        <taxon>Pseudoditrichales</taxon>
        <taxon>Ditrichaceae</taxon>
        <taxon>Ceratodon</taxon>
    </lineage>
</organism>
<gene>
    <name evidence="7" type="ORF">KC19_4G155300</name>
</gene>
<dbReference type="GO" id="GO:0008104">
    <property type="term" value="P:intracellular protein localization"/>
    <property type="evidence" value="ECO:0007669"/>
    <property type="project" value="TreeGrafter"/>
</dbReference>
<keyword evidence="5 6" id="KW-0472">Membrane</keyword>
<keyword evidence="4 6" id="KW-1133">Transmembrane helix</keyword>
<protein>
    <submittedName>
        <fullName evidence="7">Uncharacterized protein</fullName>
    </submittedName>
</protein>
<dbReference type="GO" id="GO:0012505">
    <property type="term" value="C:endomembrane system"/>
    <property type="evidence" value="ECO:0007669"/>
    <property type="project" value="TreeGrafter"/>
</dbReference>
<comment type="similarity">
    <text evidence="2">Belongs to the ODR-4 family.</text>
</comment>
<keyword evidence="8" id="KW-1185">Reference proteome</keyword>
<comment type="caution">
    <text evidence="7">The sequence shown here is derived from an EMBL/GenBank/DDBJ whole genome shotgun (WGS) entry which is preliminary data.</text>
</comment>
<sequence length="253" mass="27281">LVYLQPPQDKVLGPVKTLGDAQVVDYLVHLGGSGGAGDIEGRQDVAAVVTLTGVVHARAYASAREPLQRAITDLKNDIVSSLRSRLDLLCDEAERAAEDAQCSESKESENSAEKSTLLSQLLRPRADVGAECSIELPKRVFLPWHSGILLCDYLLNGETLETDVKERCEELFAVREDLDTSQILQPELSAAAPPAISFSDLVHPKRTPSSPIVQVAAAVKDTNKLDSPPHSLVLMGALLTLLIAMLLALFLLK</sequence>
<name>A0A8T0IB23_CERPU</name>
<evidence type="ECO:0000256" key="3">
    <source>
        <dbReference type="ARBA" id="ARBA00022692"/>
    </source>
</evidence>
<dbReference type="PANTHER" id="PTHR33966:SF1">
    <property type="entry name" value="PROTEIN ODR-4 HOMOLOG"/>
    <property type="match status" value="1"/>
</dbReference>
<accession>A0A8T0IB23</accession>
<dbReference type="AlphaFoldDB" id="A0A8T0IB23"/>
<evidence type="ECO:0000256" key="6">
    <source>
        <dbReference type="SAM" id="Phobius"/>
    </source>
</evidence>
<dbReference type="Pfam" id="PF14778">
    <property type="entry name" value="ODR4-like"/>
    <property type="match status" value="1"/>
</dbReference>
<dbReference type="PANTHER" id="PTHR33966">
    <property type="entry name" value="PROTEIN ODR-4 HOMOLOG"/>
    <property type="match status" value="1"/>
</dbReference>
<feature type="transmembrane region" description="Helical" evidence="6">
    <location>
        <begin position="232"/>
        <end position="252"/>
    </location>
</feature>
<proteinExistence type="inferred from homology"/>
<evidence type="ECO:0000256" key="1">
    <source>
        <dbReference type="ARBA" id="ARBA00004370"/>
    </source>
</evidence>
<evidence type="ECO:0000256" key="4">
    <source>
        <dbReference type="ARBA" id="ARBA00022989"/>
    </source>
</evidence>
<dbReference type="Proteomes" id="UP000822688">
    <property type="component" value="Chromosome 4"/>
</dbReference>